<proteinExistence type="predicted"/>
<dbReference type="Proteomes" id="UP000188174">
    <property type="component" value="Chromosome"/>
</dbReference>
<reference evidence="1 2" key="1">
    <citation type="submission" date="2017-02" db="EMBL/GenBank/DDBJ databases">
        <authorList>
            <person name="Jeong S."/>
        </authorList>
    </citation>
    <scope>NUCLEOTIDE SEQUENCE [LARGE SCALE GENOMIC DNA]</scope>
    <source>
        <strain evidence="1 2">RMAR6-6</strain>
    </source>
</reference>
<gene>
    <name evidence="1" type="ORF">B0E33_02805</name>
</gene>
<dbReference type="EMBL" id="CP019630">
    <property type="protein sequence ID" value="AQQ02661.1"/>
    <property type="molecule type" value="Genomic_DNA"/>
</dbReference>
<evidence type="ECO:0000313" key="2">
    <source>
        <dbReference type="Proteomes" id="UP000188174"/>
    </source>
</evidence>
<accession>A0ABM6HXQ1</accession>
<protein>
    <submittedName>
        <fullName evidence="1">Uncharacterized protein</fullName>
    </submittedName>
</protein>
<sequence>MRIASPGQALIQAAPPTGYLPAPCLIPALRPLHLPEPDRALFRGLHFAHQRRLWQVQARFLKQPPLELPDYLVKAAVLALPACPQKPWMVVPEQNQRQVKLRQRSLRAGSPMFRVAWACL</sequence>
<name>A0ABM6HXQ1_9HYPH</name>
<keyword evidence="2" id="KW-1185">Reference proteome</keyword>
<evidence type="ECO:0000313" key="1">
    <source>
        <dbReference type="EMBL" id="AQQ02661.1"/>
    </source>
</evidence>
<organism evidence="1 2">
    <name type="scientific">Roseibium algicola</name>
    <dbReference type="NCBI Taxonomy" id="2857014"/>
    <lineage>
        <taxon>Bacteria</taxon>
        <taxon>Pseudomonadati</taxon>
        <taxon>Pseudomonadota</taxon>
        <taxon>Alphaproteobacteria</taxon>
        <taxon>Hyphomicrobiales</taxon>
        <taxon>Stappiaceae</taxon>
        <taxon>Roseibium</taxon>
    </lineage>
</organism>